<comment type="function">
    <text evidence="8">Toxic component of a toxin-antitoxin (TA) system. An RNase.</text>
</comment>
<keyword evidence="2 8" id="KW-1277">Toxin-antitoxin system</keyword>
<accession>A0A4U8W4E6</accession>
<evidence type="ECO:0000256" key="5">
    <source>
        <dbReference type="ARBA" id="ARBA00022801"/>
    </source>
</evidence>
<evidence type="ECO:0000256" key="3">
    <source>
        <dbReference type="ARBA" id="ARBA00022722"/>
    </source>
</evidence>
<protein>
    <recommendedName>
        <fullName evidence="8">Ribonuclease VapC</fullName>
        <shortName evidence="8">RNase VapC</shortName>
        <ecNumber evidence="8">3.1.-.-</ecNumber>
    </recommendedName>
    <alternativeName>
        <fullName evidence="8">Toxin VapC</fullName>
    </alternativeName>
</protein>
<keyword evidence="4 8" id="KW-0479">Metal-binding</keyword>
<evidence type="ECO:0000256" key="8">
    <source>
        <dbReference type="HAMAP-Rule" id="MF_00265"/>
    </source>
</evidence>
<dbReference type="PANTHER" id="PTHR33653:SF1">
    <property type="entry name" value="RIBONUCLEASE VAPC2"/>
    <property type="match status" value="1"/>
</dbReference>
<dbReference type="InterPro" id="IPR029060">
    <property type="entry name" value="PIN-like_dom_sf"/>
</dbReference>
<evidence type="ECO:0000313" key="11">
    <source>
        <dbReference type="Proteomes" id="UP000290439"/>
    </source>
</evidence>
<evidence type="ECO:0000256" key="2">
    <source>
        <dbReference type="ARBA" id="ARBA00022649"/>
    </source>
</evidence>
<dbReference type="SUPFAM" id="SSF88723">
    <property type="entry name" value="PIN domain-like"/>
    <property type="match status" value="1"/>
</dbReference>
<name>A0A4U8W4E6_9NOCA</name>
<keyword evidence="8" id="KW-0800">Toxin</keyword>
<dbReference type="EMBL" id="LR215973">
    <property type="protein sequence ID" value="VFA99799.1"/>
    <property type="molecule type" value="Genomic_DNA"/>
</dbReference>
<dbReference type="InterPro" id="IPR002716">
    <property type="entry name" value="PIN_dom"/>
</dbReference>
<reference evidence="10 11" key="1">
    <citation type="submission" date="2019-02" db="EMBL/GenBank/DDBJ databases">
        <authorList>
            <consortium name="Pathogen Informatics"/>
        </authorList>
    </citation>
    <scope>NUCLEOTIDE SEQUENCE [LARGE SCALE GENOMIC DNA]</scope>
    <source>
        <strain evidence="10 11">3012STDY6756504</strain>
    </source>
</reference>
<dbReference type="GO" id="GO:0004540">
    <property type="term" value="F:RNA nuclease activity"/>
    <property type="evidence" value="ECO:0007669"/>
    <property type="project" value="InterPro"/>
</dbReference>
<proteinExistence type="inferred from homology"/>
<feature type="domain" description="PIN" evidence="9">
    <location>
        <begin position="11"/>
        <end position="128"/>
    </location>
</feature>
<dbReference type="Proteomes" id="UP000290439">
    <property type="component" value="Chromosome"/>
</dbReference>
<keyword evidence="3 8" id="KW-0540">Nuclease</keyword>
<comment type="cofactor">
    <cofactor evidence="1 8">
        <name>Mg(2+)</name>
        <dbReference type="ChEBI" id="CHEBI:18420"/>
    </cofactor>
</comment>
<evidence type="ECO:0000259" key="9">
    <source>
        <dbReference type="Pfam" id="PF01850"/>
    </source>
</evidence>
<sequence>MSSGHPRAMYLADHSAVSRIQRNESVRAAFDLINASVGVLCSCAVTVDEAAYSARDGADLDRILRIYTEVFHYLPMDPAIDGIVRAIRQRLWAAGHGRSAQATDLLIAATAVHYNATVLHYDKQFDLIGAAYPEFAHRWVVPRGSVS</sequence>
<dbReference type="Pfam" id="PF01850">
    <property type="entry name" value="PIN"/>
    <property type="match status" value="1"/>
</dbReference>
<evidence type="ECO:0000313" key="10">
    <source>
        <dbReference type="EMBL" id="VFA99799.1"/>
    </source>
</evidence>
<keyword evidence="6 8" id="KW-0460">Magnesium</keyword>
<comment type="similarity">
    <text evidence="7 8">Belongs to the PINc/VapC protein family.</text>
</comment>
<evidence type="ECO:0000256" key="7">
    <source>
        <dbReference type="ARBA" id="ARBA00038093"/>
    </source>
</evidence>
<feature type="binding site" evidence="8">
    <location>
        <position position="104"/>
    </location>
    <ligand>
        <name>Mg(2+)</name>
        <dbReference type="ChEBI" id="CHEBI:18420"/>
    </ligand>
</feature>
<dbReference type="InterPro" id="IPR050556">
    <property type="entry name" value="Type_II_TA_system_RNase"/>
</dbReference>
<dbReference type="HAMAP" id="MF_00265">
    <property type="entry name" value="VapC_Nob1"/>
    <property type="match status" value="1"/>
</dbReference>
<gene>
    <name evidence="8" type="primary">vapC</name>
    <name evidence="10" type="ORF">NCTC10797_03586</name>
</gene>
<dbReference type="GO" id="GO:0016787">
    <property type="term" value="F:hydrolase activity"/>
    <property type="evidence" value="ECO:0007669"/>
    <property type="project" value="UniProtKB-KW"/>
</dbReference>
<dbReference type="EC" id="3.1.-.-" evidence="8"/>
<dbReference type="PANTHER" id="PTHR33653">
    <property type="entry name" value="RIBONUCLEASE VAPC2"/>
    <property type="match status" value="1"/>
</dbReference>
<dbReference type="AlphaFoldDB" id="A0A4U8W4E6"/>
<evidence type="ECO:0000256" key="1">
    <source>
        <dbReference type="ARBA" id="ARBA00001946"/>
    </source>
</evidence>
<evidence type="ECO:0000256" key="6">
    <source>
        <dbReference type="ARBA" id="ARBA00022842"/>
    </source>
</evidence>
<organism evidence="10 11">
    <name type="scientific">Nocardia cyriacigeorgica</name>
    <dbReference type="NCBI Taxonomy" id="135487"/>
    <lineage>
        <taxon>Bacteria</taxon>
        <taxon>Bacillati</taxon>
        <taxon>Actinomycetota</taxon>
        <taxon>Actinomycetes</taxon>
        <taxon>Mycobacteriales</taxon>
        <taxon>Nocardiaceae</taxon>
        <taxon>Nocardia</taxon>
    </lineage>
</organism>
<dbReference type="GO" id="GO:0000287">
    <property type="term" value="F:magnesium ion binding"/>
    <property type="evidence" value="ECO:0007669"/>
    <property type="project" value="UniProtKB-UniRule"/>
</dbReference>
<evidence type="ECO:0000256" key="4">
    <source>
        <dbReference type="ARBA" id="ARBA00022723"/>
    </source>
</evidence>
<dbReference type="GO" id="GO:0090729">
    <property type="term" value="F:toxin activity"/>
    <property type="evidence" value="ECO:0007669"/>
    <property type="project" value="UniProtKB-KW"/>
</dbReference>
<dbReference type="InterPro" id="IPR022907">
    <property type="entry name" value="VapC_family"/>
</dbReference>
<feature type="binding site" evidence="8">
    <location>
        <position position="13"/>
    </location>
    <ligand>
        <name>Mg(2+)</name>
        <dbReference type="ChEBI" id="CHEBI:18420"/>
    </ligand>
</feature>
<dbReference type="Gene3D" id="3.40.50.1010">
    <property type="entry name" value="5'-nuclease"/>
    <property type="match status" value="1"/>
</dbReference>
<keyword evidence="5 8" id="KW-0378">Hydrolase</keyword>